<evidence type="ECO:0000313" key="3">
    <source>
        <dbReference type="Proteomes" id="UP000078542"/>
    </source>
</evidence>
<feature type="region of interest" description="Disordered" evidence="1">
    <location>
        <begin position="389"/>
        <end position="419"/>
    </location>
</feature>
<dbReference type="STRING" id="456900.A0A195C8H9"/>
<dbReference type="EMBL" id="KQ978081">
    <property type="protein sequence ID" value="KYM97127.1"/>
    <property type="molecule type" value="Genomic_DNA"/>
</dbReference>
<feature type="compositionally biased region" description="Polar residues" evidence="1">
    <location>
        <begin position="594"/>
        <end position="623"/>
    </location>
</feature>
<feature type="region of interest" description="Disordered" evidence="1">
    <location>
        <begin position="594"/>
        <end position="635"/>
    </location>
</feature>
<evidence type="ECO:0000256" key="1">
    <source>
        <dbReference type="SAM" id="MobiDB-lite"/>
    </source>
</evidence>
<feature type="region of interest" description="Disordered" evidence="1">
    <location>
        <begin position="828"/>
        <end position="875"/>
    </location>
</feature>
<keyword evidence="3" id="KW-1185">Reference proteome</keyword>
<protein>
    <submittedName>
        <fullName evidence="2">Uncharacterized protein</fullName>
    </submittedName>
</protein>
<dbReference type="AlphaFoldDB" id="A0A195C8H9"/>
<name>A0A195C8H9_9HYME</name>
<sequence>MSAMCSHENITWEITDNYVTDRMIENSLIHKFRPRKIQKRTKVLNAAMQKHCGVADYKHYVELKSNVIRNVVNNIDTSDSSSLSDIDYDIIYNSPLKRAKYAVKTIQNYVLVSEDNCKGYERKTVTHKKKSRDKNTERRIEVRKSPRLDTAVSAECINTDWQNVINKNNSVLCKQLHTNILNKRNILKDNDHIRLRAQSSKQSLSPQFDSQNGSTSSIMKSRNKCIRQNHEDFDAIDNELSSENNTISNTTKPVSDRKVQNKNNHNTTINVSNIEFNSHDLHYQPASLEKSTNSDNELNQIVESTNNINRSTAVIESLKNCDSAHMIHKQELFKNVKRNLILALENIDSTNNNKDINTNKSIRGELSYDQLLPDIANFDQHHSTPFKKIRTNVPNKNLPSDAMQDQQKDSGIDEDSEDKLVKSRNCNKIPMSRNIEKATEETLISSPQLKNIKEVLETMKDSEFIETLTPLETDNEEENMNDMSPQTKKRLQQQARLNLVVNSNSSESDDDLINLITKTSPTHIYSSNSSHCSENNSLKKPTKQIDETNCASKQNKTHDILCKENICIHKEITSVTIEEVKLDSMNMKEDIKNTESSYTYENNDSLQSTTNKNPFQKTPNCENVHNDNRSQEKSIESLHLKTSNNNDSYNIKSINAFQKHKQSMLDKEIMCTKSNQDEEAINTELKTKHESEHKESTRASIKCSNTNLNSSYQYKPCNLQQLVQDEGLFVETIPANFTLADLSEYEEAFILNVPNKVLQSNLQDQVLTLKEKSIKFNKSKYRIVCKEIGTTSCIFATGKKQKPYKIINIKNISTITIREKLSQDSRNSDVLKSNSTVSSVPKALNKNQTDLKRNSKLLKISNKKHKRKKSSDPET</sequence>
<organism evidence="2 3">
    <name type="scientific">Cyphomyrmex costatus</name>
    <dbReference type="NCBI Taxonomy" id="456900"/>
    <lineage>
        <taxon>Eukaryota</taxon>
        <taxon>Metazoa</taxon>
        <taxon>Ecdysozoa</taxon>
        <taxon>Arthropoda</taxon>
        <taxon>Hexapoda</taxon>
        <taxon>Insecta</taxon>
        <taxon>Pterygota</taxon>
        <taxon>Neoptera</taxon>
        <taxon>Endopterygota</taxon>
        <taxon>Hymenoptera</taxon>
        <taxon>Apocrita</taxon>
        <taxon>Aculeata</taxon>
        <taxon>Formicoidea</taxon>
        <taxon>Formicidae</taxon>
        <taxon>Myrmicinae</taxon>
        <taxon>Cyphomyrmex</taxon>
    </lineage>
</organism>
<gene>
    <name evidence="2" type="ORF">ALC62_12235</name>
</gene>
<evidence type="ECO:0000313" key="2">
    <source>
        <dbReference type="EMBL" id="KYM97127.1"/>
    </source>
</evidence>
<proteinExistence type="predicted"/>
<accession>A0A195C8H9</accession>
<dbReference type="Proteomes" id="UP000078542">
    <property type="component" value="Unassembled WGS sequence"/>
</dbReference>
<feature type="compositionally biased region" description="Polar residues" evidence="1">
    <location>
        <begin position="830"/>
        <end position="839"/>
    </location>
</feature>
<feature type="compositionally biased region" description="Basic and acidic residues" evidence="1">
    <location>
        <begin position="624"/>
        <end position="635"/>
    </location>
</feature>
<reference evidence="2 3" key="1">
    <citation type="submission" date="2016-03" db="EMBL/GenBank/DDBJ databases">
        <title>Cyphomyrmex costatus WGS genome.</title>
        <authorList>
            <person name="Nygaard S."/>
            <person name="Hu H."/>
            <person name="Boomsma J."/>
            <person name="Zhang G."/>
        </authorList>
    </citation>
    <scope>NUCLEOTIDE SEQUENCE [LARGE SCALE GENOMIC DNA]</scope>
    <source>
        <strain evidence="2">MS0001</strain>
        <tissue evidence="2">Whole body</tissue>
    </source>
</reference>